<feature type="compositionally biased region" description="Polar residues" evidence="2">
    <location>
        <begin position="208"/>
        <end position="218"/>
    </location>
</feature>
<evidence type="ECO:0008006" key="5">
    <source>
        <dbReference type="Google" id="ProtNLM"/>
    </source>
</evidence>
<feature type="region of interest" description="Disordered" evidence="2">
    <location>
        <begin position="208"/>
        <end position="275"/>
    </location>
</feature>
<dbReference type="GeneID" id="30854317"/>
<proteinExistence type="predicted"/>
<feature type="region of interest" description="Disordered" evidence="2">
    <location>
        <begin position="375"/>
        <end position="394"/>
    </location>
</feature>
<organism evidence="3">
    <name type="scientific">Hubei odonate virus 10</name>
    <dbReference type="NCBI Taxonomy" id="1922991"/>
    <lineage>
        <taxon>Viruses</taxon>
        <taxon>Riboviria</taxon>
        <taxon>Orthornavirae</taxon>
        <taxon>Negarnaviricota</taxon>
        <taxon>Haploviricotina</taxon>
        <taxon>Monjiviricetes</taxon>
        <taxon>Mononegavirales</taxon>
        <taxon>Lispiviridae</taxon>
        <taxon>Damravirus</taxon>
        <taxon>Damravirus dentatis</taxon>
    </lineage>
</organism>
<name>A0A1L3KN12_9MONO</name>
<dbReference type="KEGG" id="vg:30854317"/>
<feature type="region of interest" description="Disordered" evidence="2">
    <location>
        <begin position="171"/>
        <end position="196"/>
    </location>
</feature>
<dbReference type="EMBL" id="KX884418">
    <property type="protein sequence ID" value="APG78695.1"/>
    <property type="molecule type" value="Genomic_RNA"/>
</dbReference>
<reference evidence="3" key="1">
    <citation type="journal article" date="2016" name="Nature">
        <title>Redefining the invertebrate RNA virosphere.</title>
        <authorList>
            <person name="Shi M."/>
            <person name="Lin X.D."/>
            <person name="Tian J.H."/>
            <person name="Chen L.J."/>
            <person name="Chen X."/>
            <person name="Li C.X."/>
            <person name="Qin X.C."/>
            <person name="Li J."/>
            <person name="Cao J.P."/>
            <person name="Eden J.S."/>
            <person name="Buchmann J."/>
            <person name="Wang W."/>
            <person name="Xu J."/>
            <person name="Holmes E.C."/>
            <person name="Zhang Y.Z."/>
        </authorList>
    </citation>
    <scope>NUCLEOTIDE SEQUENCE [LARGE SCALE GENOMIC DNA]</scope>
    <source>
        <strain evidence="3">QTM133243</strain>
    </source>
</reference>
<evidence type="ECO:0000256" key="2">
    <source>
        <dbReference type="SAM" id="MobiDB-lite"/>
    </source>
</evidence>
<keyword evidence="4" id="KW-1185">Reference proteome</keyword>
<evidence type="ECO:0000313" key="4">
    <source>
        <dbReference type="Proteomes" id="UP000204289"/>
    </source>
</evidence>
<feature type="compositionally biased region" description="Polar residues" evidence="2">
    <location>
        <begin position="227"/>
        <end position="244"/>
    </location>
</feature>
<evidence type="ECO:0000256" key="1">
    <source>
        <dbReference type="SAM" id="Coils"/>
    </source>
</evidence>
<protein>
    <recommendedName>
        <fullName evidence="5">Phosphoprotein</fullName>
    </recommendedName>
</protein>
<evidence type="ECO:0000313" key="3">
    <source>
        <dbReference type="EMBL" id="APG78695.1"/>
    </source>
</evidence>
<sequence length="535" mass="58965">MSKFNDSFSGWRQSPQIISDEEDLIESKFHNRLLIESPFYREDKLDVNIEVLDSILSDENKTVVLENLYDKSVTPSENPVISSAARSHLNSLSERIRGLQIYQGGEVSEEMENEKRIIQDSIEHDTAVGESELTENYTDEEGKNPDKVEQDDRPTWFHSIAEGYVSQITGTTQESGTNPIPAGSTPPSSSCKSLDKAVKREADLIRSMTVTPSHQSPQIGGLEYNKWSDTTTRNDPEEAQTTPASPEADSHQNVQGSEDGSNAGSLPCSDDEAPPVPRWLIADSAELVQIQAEILHTIREADCLDDIQCQLESVVGGVPSELLILMMLRGDLAILKLNQDIILDNQAKLSSNLQKLIAQVDKLTQKVENITKAAVSKEPERIPEPTAPKPTGALKKKPISILSETDGAQSLSLQQHLSTLSHQFQDNFKKSSAPVRTQVSRQFNSRTMHQESKLGPKIITNVSGELDRTLTIKGFASLPRDSQLRIFTKRFTSAGLAKADLDQILVAASKPGVNIKEAIEKAVRAILPDLKLDLS</sequence>
<feature type="compositionally biased region" description="Polar residues" evidence="2">
    <location>
        <begin position="251"/>
        <end position="264"/>
    </location>
</feature>
<feature type="region of interest" description="Disordered" evidence="2">
    <location>
        <begin position="122"/>
        <end position="152"/>
    </location>
</feature>
<accession>A0A1L3KN12</accession>
<keyword evidence="1" id="KW-0175">Coiled coil</keyword>
<feature type="compositionally biased region" description="Basic and acidic residues" evidence="2">
    <location>
        <begin position="140"/>
        <end position="152"/>
    </location>
</feature>
<feature type="coiled-coil region" evidence="1">
    <location>
        <begin position="346"/>
        <end position="373"/>
    </location>
</feature>
<dbReference type="RefSeq" id="YP_009336920.1">
    <property type="nucleotide sequence ID" value="NC_032944.1"/>
</dbReference>
<dbReference type="Proteomes" id="UP000204289">
    <property type="component" value="Segment"/>
</dbReference>